<keyword evidence="3" id="KW-1185">Reference proteome</keyword>
<gene>
    <name evidence="2" type="ORF">NDU88_007827</name>
</gene>
<evidence type="ECO:0000313" key="3">
    <source>
        <dbReference type="Proteomes" id="UP001066276"/>
    </source>
</evidence>
<accession>A0AAV7LVM7</accession>
<evidence type="ECO:0000313" key="2">
    <source>
        <dbReference type="EMBL" id="KAJ1094784.1"/>
    </source>
</evidence>
<dbReference type="EMBL" id="JANPWB010000015">
    <property type="protein sequence ID" value="KAJ1094784.1"/>
    <property type="molecule type" value="Genomic_DNA"/>
</dbReference>
<organism evidence="2 3">
    <name type="scientific">Pleurodeles waltl</name>
    <name type="common">Iberian ribbed newt</name>
    <dbReference type="NCBI Taxonomy" id="8319"/>
    <lineage>
        <taxon>Eukaryota</taxon>
        <taxon>Metazoa</taxon>
        <taxon>Chordata</taxon>
        <taxon>Craniata</taxon>
        <taxon>Vertebrata</taxon>
        <taxon>Euteleostomi</taxon>
        <taxon>Amphibia</taxon>
        <taxon>Batrachia</taxon>
        <taxon>Caudata</taxon>
        <taxon>Salamandroidea</taxon>
        <taxon>Salamandridae</taxon>
        <taxon>Pleurodelinae</taxon>
        <taxon>Pleurodeles</taxon>
    </lineage>
</organism>
<protein>
    <submittedName>
        <fullName evidence="2">Uncharacterized protein</fullName>
    </submittedName>
</protein>
<evidence type="ECO:0000256" key="1">
    <source>
        <dbReference type="SAM" id="MobiDB-lite"/>
    </source>
</evidence>
<name>A0AAV7LVM7_PLEWA</name>
<dbReference type="Proteomes" id="UP001066276">
    <property type="component" value="Chromosome 11"/>
</dbReference>
<comment type="caution">
    <text evidence="2">The sequence shown here is derived from an EMBL/GenBank/DDBJ whole genome shotgun (WGS) entry which is preliminary data.</text>
</comment>
<sequence length="202" mass="21884">MRVLAAIHGTCHLINVYTPDRQQEAFLGRALIHWVGGTGVHLFIGCDLSTFWAPRLDRAAQYFQSAEAMSKKVMNKFTQPDLPGATLPPEETCLEPGGTLPSERTCLEPGGALHPEGIFLELGGTLHPEETCPDPGRALHPEAACPDPGGTLNPEGTCLEVSYTQRRPSWSLEPRCTRGDLPRPRGALHPEGTCLEPGEGKE</sequence>
<reference evidence="2" key="1">
    <citation type="journal article" date="2022" name="bioRxiv">
        <title>Sequencing and chromosome-scale assembly of the giantPleurodeles waltlgenome.</title>
        <authorList>
            <person name="Brown T."/>
            <person name="Elewa A."/>
            <person name="Iarovenko S."/>
            <person name="Subramanian E."/>
            <person name="Araus A.J."/>
            <person name="Petzold A."/>
            <person name="Susuki M."/>
            <person name="Suzuki K.-i.T."/>
            <person name="Hayashi T."/>
            <person name="Toyoda A."/>
            <person name="Oliveira C."/>
            <person name="Osipova E."/>
            <person name="Leigh N.D."/>
            <person name="Simon A."/>
            <person name="Yun M.H."/>
        </authorList>
    </citation>
    <scope>NUCLEOTIDE SEQUENCE</scope>
    <source>
        <strain evidence="2">20211129_DDA</strain>
        <tissue evidence="2">Liver</tissue>
    </source>
</reference>
<feature type="region of interest" description="Disordered" evidence="1">
    <location>
        <begin position="174"/>
        <end position="202"/>
    </location>
</feature>
<dbReference type="AlphaFoldDB" id="A0AAV7LVM7"/>
<proteinExistence type="predicted"/>